<dbReference type="EMBL" id="JAANIT010002869">
    <property type="protein sequence ID" value="KAG1535290.1"/>
    <property type="molecule type" value="Genomic_DNA"/>
</dbReference>
<accession>A0A9P6XZD5</accession>
<dbReference type="AlphaFoldDB" id="A0A9P6XZD5"/>
<proteinExistence type="predicted"/>
<evidence type="ECO:0000313" key="3">
    <source>
        <dbReference type="Proteomes" id="UP000717996"/>
    </source>
</evidence>
<dbReference type="OrthoDB" id="2216148at2759"/>
<evidence type="ECO:0000256" key="1">
    <source>
        <dbReference type="SAM" id="MobiDB-lite"/>
    </source>
</evidence>
<protein>
    <submittedName>
        <fullName evidence="2">Uncharacterized protein</fullName>
    </submittedName>
</protein>
<feature type="region of interest" description="Disordered" evidence="1">
    <location>
        <begin position="26"/>
        <end position="54"/>
    </location>
</feature>
<comment type="caution">
    <text evidence="2">The sequence shown here is derived from an EMBL/GenBank/DDBJ whole genome shotgun (WGS) entry which is preliminary data.</text>
</comment>
<dbReference type="Proteomes" id="UP000717996">
    <property type="component" value="Unassembled WGS sequence"/>
</dbReference>
<evidence type="ECO:0000313" key="2">
    <source>
        <dbReference type="EMBL" id="KAG1535290.1"/>
    </source>
</evidence>
<sequence length="78" mass="8749">MEDVLTHITGPNVVQSSYLEARESFEEEKVKKSDDVEPKAAMKSKLKQNMYNDHSDNTRELVLNLALPEDGGKLSGNK</sequence>
<name>A0A9P6XZD5_RHIOR</name>
<organism evidence="2 3">
    <name type="scientific">Rhizopus oryzae</name>
    <name type="common">Mucormycosis agent</name>
    <name type="synonym">Rhizopus arrhizus var. delemar</name>
    <dbReference type="NCBI Taxonomy" id="64495"/>
    <lineage>
        <taxon>Eukaryota</taxon>
        <taxon>Fungi</taxon>
        <taxon>Fungi incertae sedis</taxon>
        <taxon>Mucoromycota</taxon>
        <taxon>Mucoromycotina</taxon>
        <taxon>Mucoromycetes</taxon>
        <taxon>Mucorales</taxon>
        <taxon>Mucorineae</taxon>
        <taxon>Rhizopodaceae</taxon>
        <taxon>Rhizopus</taxon>
    </lineage>
</organism>
<feature type="compositionally biased region" description="Basic and acidic residues" evidence="1">
    <location>
        <begin position="26"/>
        <end position="40"/>
    </location>
</feature>
<gene>
    <name evidence="2" type="ORF">G6F51_011619</name>
</gene>
<reference evidence="2" key="1">
    <citation type="journal article" date="2020" name="Microb. Genom.">
        <title>Genetic diversity of clinical and environmental Mucorales isolates obtained from an investigation of mucormycosis cases among solid organ transplant recipients.</title>
        <authorList>
            <person name="Nguyen M.H."/>
            <person name="Kaul D."/>
            <person name="Muto C."/>
            <person name="Cheng S.J."/>
            <person name="Richter R.A."/>
            <person name="Bruno V.M."/>
            <person name="Liu G."/>
            <person name="Beyhan S."/>
            <person name="Sundermann A.J."/>
            <person name="Mounaud S."/>
            <person name="Pasculle A.W."/>
            <person name="Nierman W.C."/>
            <person name="Driscoll E."/>
            <person name="Cumbie R."/>
            <person name="Clancy C.J."/>
            <person name="Dupont C.L."/>
        </authorList>
    </citation>
    <scope>NUCLEOTIDE SEQUENCE</scope>
    <source>
        <strain evidence="2">GL16</strain>
    </source>
</reference>